<gene>
    <name evidence="3" type="ORF">AFUS01_LOCUS36921</name>
</gene>
<proteinExistence type="predicted"/>
<evidence type="ECO:0000256" key="2">
    <source>
        <dbReference type="SAM" id="SignalP"/>
    </source>
</evidence>
<keyword evidence="4" id="KW-1185">Reference proteome</keyword>
<name>A0A8J2L3A5_9HEXA</name>
<feature type="chain" id="PRO_5035151931" evidence="2">
    <location>
        <begin position="17"/>
        <end position="113"/>
    </location>
</feature>
<feature type="region of interest" description="Disordered" evidence="1">
    <location>
        <begin position="69"/>
        <end position="93"/>
    </location>
</feature>
<dbReference type="AlphaFoldDB" id="A0A8J2L3A5"/>
<evidence type="ECO:0000313" key="3">
    <source>
        <dbReference type="EMBL" id="CAG7826891.1"/>
    </source>
</evidence>
<comment type="caution">
    <text evidence="3">The sequence shown here is derived from an EMBL/GenBank/DDBJ whole genome shotgun (WGS) entry which is preliminary data.</text>
</comment>
<reference evidence="3" key="1">
    <citation type="submission" date="2021-06" db="EMBL/GenBank/DDBJ databases">
        <authorList>
            <person name="Hodson N. C."/>
            <person name="Mongue J. A."/>
            <person name="Jaron S. K."/>
        </authorList>
    </citation>
    <scope>NUCLEOTIDE SEQUENCE</scope>
</reference>
<feature type="compositionally biased region" description="Polar residues" evidence="1">
    <location>
        <begin position="70"/>
        <end position="93"/>
    </location>
</feature>
<organism evidence="3 4">
    <name type="scientific">Allacma fusca</name>
    <dbReference type="NCBI Taxonomy" id="39272"/>
    <lineage>
        <taxon>Eukaryota</taxon>
        <taxon>Metazoa</taxon>
        <taxon>Ecdysozoa</taxon>
        <taxon>Arthropoda</taxon>
        <taxon>Hexapoda</taxon>
        <taxon>Collembola</taxon>
        <taxon>Symphypleona</taxon>
        <taxon>Sminthuridae</taxon>
        <taxon>Allacma</taxon>
    </lineage>
</organism>
<feature type="compositionally biased region" description="Low complexity" evidence="1">
    <location>
        <begin position="27"/>
        <end position="45"/>
    </location>
</feature>
<dbReference type="EMBL" id="CAJVCH010541506">
    <property type="protein sequence ID" value="CAG7826891.1"/>
    <property type="molecule type" value="Genomic_DNA"/>
</dbReference>
<accession>A0A8J2L3A5</accession>
<protein>
    <submittedName>
        <fullName evidence="3">Uncharacterized protein</fullName>
    </submittedName>
</protein>
<feature type="signal peptide" evidence="2">
    <location>
        <begin position="1"/>
        <end position="16"/>
    </location>
</feature>
<keyword evidence="2" id="KW-0732">Signal</keyword>
<evidence type="ECO:0000313" key="4">
    <source>
        <dbReference type="Proteomes" id="UP000708208"/>
    </source>
</evidence>
<sequence length="113" mass="11637">MKVLFVLAALLAVAFAQWAPNTAQQVSNANSGAGGTSIASGTANANLGGGRPWSPGSWGYPYRGYGYRPNSASQTSNANSGNGGTSIASGTANANYRERQILDDYLSSEDDVE</sequence>
<feature type="region of interest" description="Disordered" evidence="1">
    <location>
        <begin position="25"/>
        <end position="51"/>
    </location>
</feature>
<evidence type="ECO:0000256" key="1">
    <source>
        <dbReference type="SAM" id="MobiDB-lite"/>
    </source>
</evidence>
<dbReference type="Proteomes" id="UP000708208">
    <property type="component" value="Unassembled WGS sequence"/>
</dbReference>